<comment type="caution">
    <text evidence="2">The sequence shown here is derived from an EMBL/GenBank/DDBJ whole genome shotgun (WGS) entry which is preliminary data.</text>
</comment>
<dbReference type="InterPro" id="IPR000683">
    <property type="entry name" value="Gfo/Idh/MocA-like_OxRdtase_N"/>
</dbReference>
<gene>
    <name evidence="2" type="ORF">S03H2_28027</name>
</gene>
<dbReference type="EMBL" id="BARU01016878">
    <property type="protein sequence ID" value="GAH53670.1"/>
    <property type="molecule type" value="Genomic_DNA"/>
</dbReference>
<dbReference type="Gene3D" id="3.40.50.720">
    <property type="entry name" value="NAD(P)-binding Rossmann-like Domain"/>
    <property type="match status" value="1"/>
</dbReference>
<dbReference type="GO" id="GO:0000166">
    <property type="term" value="F:nucleotide binding"/>
    <property type="evidence" value="ECO:0007669"/>
    <property type="project" value="InterPro"/>
</dbReference>
<dbReference type="AlphaFoldDB" id="X1H9C5"/>
<dbReference type="InterPro" id="IPR051450">
    <property type="entry name" value="Gfo/Idh/MocA_Oxidoreductases"/>
</dbReference>
<dbReference type="Pfam" id="PF01408">
    <property type="entry name" value="GFO_IDH_MocA"/>
    <property type="match status" value="1"/>
</dbReference>
<protein>
    <recommendedName>
        <fullName evidence="1">Gfo/Idh/MocA-like oxidoreductase N-terminal domain-containing protein</fullName>
    </recommendedName>
</protein>
<sequence>MKNIVTVAILGAGNRGREAYGQYILEHPGDIKVVAVAEPDREKRGLFAKEHKISKAYQFKSQDELLAKGRLADGIIIATLDTMHLKPALIAMDKGYKILLEKPITIDLEGTLEIVNKAKETGSKVLVAHVLRYTKFYRCFKY</sequence>
<evidence type="ECO:0000259" key="1">
    <source>
        <dbReference type="Pfam" id="PF01408"/>
    </source>
</evidence>
<dbReference type="SUPFAM" id="SSF51735">
    <property type="entry name" value="NAD(P)-binding Rossmann-fold domains"/>
    <property type="match status" value="1"/>
</dbReference>
<reference evidence="2" key="1">
    <citation type="journal article" date="2014" name="Front. Microbiol.">
        <title>High frequency of phylogenetically diverse reductive dehalogenase-homologous genes in deep subseafloor sedimentary metagenomes.</title>
        <authorList>
            <person name="Kawai M."/>
            <person name="Futagami T."/>
            <person name="Toyoda A."/>
            <person name="Takaki Y."/>
            <person name="Nishi S."/>
            <person name="Hori S."/>
            <person name="Arai W."/>
            <person name="Tsubouchi T."/>
            <person name="Morono Y."/>
            <person name="Uchiyama I."/>
            <person name="Ito T."/>
            <person name="Fujiyama A."/>
            <person name="Inagaki F."/>
            <person name="Takami H."/>
        </authorList>
    </citation>
    <scope>NUCLEOTIDE SEQUENCE</scope>
    <source>
        <strain evidence="2">Expedition CK06-06</strain>
    </source>
</reference>
<proteinExistence type="predicted"/>
<name>X1H9C5_9ZZZZ</name>
<accession>X1H9C5</accession>
<dbReference type="PANTHER" id="PTHR43377:SF2">
    <property type="entry name" value="BINDING ROSSMANN FOLD OXIDOREDUCTASE, PUTATIVE (AFU_ORTHOLOGUE AFUA_4G00560)-RELATED"/>
    <property type="match status" value="1"/>
</dbReference>
<evidence type="ECO:0000313" key="2">
    <source>
        <dbReference type="EMBL" id="GAH53670.1"/>
    </source>
</evidence>
<dbReference type="PANTHER" id="PTHR43377">
    <property type="entry name" value="BILIVERDIN REDUCTASE A"/>
    <property type="match status" value="1"/>
</dbReference>
<dbReference type="InterPro" id="IPR036291">
    <property type="entry name" value="NAD(P)-bd_dom_sf"/>
</dbReference>
<feature type="domain" description="Gfo/Idh/MocA-like oxidoreductase N-terminal" evidence="1">
    <location>
        <begin position="6"/>
        <end position="129"/>
    </location>
</feature>
<organism evidence="2">
    <name type="scientific">marine sediment metagenome</name>
    <dbReference type="NCBI Taxonomy" id="412755"/>
    <lineage>
        <taxon>unclassified sequences</taxon>
        <taxon>metagenomes</taxon>
        <taxon>ecological metagenomes</taxon>
    </lineage>
</organism>